<comment type="caution">
    <text evidence="4">The sequence shown here is derived from an EMBL/GenBank/DDBJ whole genome shotgun (WGS) entry which is preliminary data.</text>
</comment>
<dbReference type="EMBL" id="RQTK01000570">
    <property type="protein sequence ID" value="RUS77576.1"/>
    <property type="molecule type" value="Genomic_DNA"/>
</dbReference>
<dbReference type="PROSITE" id="PS50011">
    <property type="entry name" value="PROTEIN_KINASE_DOM"/>
    <property type="match status" value="1"/>
</dbReference>
<dbReference type="Proteomes" id="UP000271974">
    <property type="component" value="Unassembled WGS sequence"/>
</dbReference>
<organism evidence="4 5">
    <name type="scientific">Elysia chlorotica</name>
    <name type="common">Eastern emerald elysia</name>
    <name type="synonym">Sea slug</name>
    <dbReference type="NCBI Taxonomy" id="188477"/>
    <lineage>
        <taxon>Eukaryota</taxon>
        <taxon>Metazoa</taxon>
        <taxon>Spiralia</taxon>
        <taxon>Lophotrochozoa</taxon>
        <taxon>Mollusca</taxon>
        <taxon>Gastropoda</taxon>
        <taxon>Heterobranchia</taxon>
        <taxon>Euthyneura</taxon>
        <taxon>Panpulmonata</taxon>
        <taxon>Sacoglossa</taxon>
        <taxon>Placobranchoidea</taxon>
        <taxon>Plakobranchidae</taxon>
        <taxon>Elysia</taxon>
    </lineage>
</organism>
<comment type="similarity">
    <text evidence="1">Belongs to the protein kinase superfamily. CAMK Ser/Thr protein kinase family. Tribbles subfamily.</text>
</comment>
<dbReference type="OrthoDB" id="410920at2759"/>
<dbReference type="FunFam" id="1.10.510.10:FF:000153">
    <property type="entry name" value="Tribbles homolog 2"/>
    <property type="match status" value="1"/>
</dbReference>
<evidence type="ECO:0000259" key="3">
    <source>
        <dbReference type="PROSITE" id="PS50011"/>
    </source>
</evidence>
<protein>
    <recommendedName>
        <fullName evidence="3">Protein kinase domain-containing protein</fullName>
    </recommendedName>
</protein>
<evidence type="ECO:0000313" key="5">
    <source>
        <dbReference type="Proteomes" id="UP000271974"/>
    </source>
</evidence>
<keyword evidence="5" id="KW-1185">Reference proteome</keyword>
<dbReference type="InterPro" id="IPR000719">
    <property type="entry name" value="Prot_kinase_dom"/>
</dbReference>
<feature type="domain" description="Protein kinase" evidence="3">
    <location>
        <begin position="53"/>
        <end position="310"/>
    </location>
</feature>
<dbReference type="Pfam" id="PF00069">
    <property type="entry name" value="Pkinase"/>
    <property type="match status" value="1"/>
</dbReference>
<name>A0A433T7N4_ELYCH</name>
<accession>A0A433T7N4</accession>
<reference evidence="4 5" key="1">
    <citation type="submission" date="2019-01" db="EMBL/GenBank/DDBJ databases">
        <title>A draft genome assembly of the solar-powered sea slug Elysia chlorotica.</title>
        <authorList>
            <person name="Cai H."/>
            <person name="Li Q."/>
            <person name="Fang X."/>
            <person name="Li J."/>
            <person name="Curtis N.E."/>
            <person name="Altenburger A."/>
            <person name="Shibata T."/>
            <person name="Feng M."/>
            <person name="Maeda T."/>
            <person name="Schwartz J.A."/>
            <person name="Shigenobu S."/>
            <person name="Lundholm N."/>
            <person name="Nishiyama T."/>
            <person name="Yang H."/>
            <person name="Hasebe M."/>
            <person name="Li S."/>
            <person name="Pierce S.K."/>
            <person name="Wang J."/>
        </authorList>
    </citation>
    <scope>NUCLEOTIDE SEQUENCE [LARGE SCALE GENOMIC DNA]</scope>
    <source>
        <strain evidence="4">EC2010</strain>
        <tissue evidence="4">Whole organism of an adult</tissue>
    </source>
</reference>
<proteinExistence type="inferred from homology"/>
<dbReference type="Gene3D" id="1.10.510.10">
    <property type="entry name" value="Transferase(Phosphotransferase) domain 1"/>
    <property type="match status" value="1"/>
</dbReference>
<dbReference type="GO" id="GO:0031434">
    <property type="term" value="F:mitogen-activated protein kinase kinase binding"/>
    <property type="evidence" value="ECO:0007669"/>
    <property type="project" value="TreeGrafter"/>
</dbReference>
<dbReference type="SMART" id="SM00220">
    <property type="entry name" value="S_TKc"/>
    <property type="match status" value="1"/>
</dbReference>
<dbReference type="GO" id="GO:0005634">
    <property type="term" value="C:nucleus"/>
    <property type="evidence" value="ECO:0007669"/>
    <property type="project" value="TreeGrafter"/>
</dbReference>
<evidence type="ECO:0000256" key="1">
    <source>
        <dbReference type="ARBA" id="ARBA00038180"/>
    </source>
</evidence>
<sequence length="366" mass="41314">MNRQHQRPRLQISHGPKKKEESEQPPNLGCLSPDLQPCSPPTFCHEAESGVPNEKFIHVGKYVVHQVSSSQDTCTAVNIATGDEYKCKVLPLSTYRQALSPYLITDGHPHVVGIWEIILDQTHAYVFFQRGFGDLHSYVREKKRLRQGEARELARQVVDAVHHCHESGLVLRDLKLRKFVFKNPERTELRLDGLEDAIVLDESDLTGDILTDKYGCPAYVSPEILCARAGGYSGRRADLWSLGVMIYTMLVGRYPFHDRDPVVLFGKIRRGAYKIPDAVPARARCLIKNLLCRDPMERLSAEEALEHPWFSRSLLNEPPSRPSHYMKGSSLDQMVPHYDCPISGAYPSAFNSAVDEVSCDLPNILL</sequence>
<dbReference type="GO" id="GO:0032436">
    <property type="term" value="P:positive regulation of proteasomal ubiquitin-dependent protein catabolic process"/>
    <property type="evidence" value="ECO:0007669"/>
    <property type="project" value="TreeGrafter"/>
</dbReference>
<gene>
    <name evidence="4" type="ORF">EGW08_014652</name>
</gene>
<dbReference type="GO" id="GO:0004672">
    <property type="term" value="F:protein kinase activity"/>
    <property type="evidence" value="ECO:0007669"/>
    <property type="project" value="InterPro"/>
</dbReference>
<evidence type="ECO:0000256" key="2">
    <source>
        <dbReference type="SAM" id="MobiDB-lite"/>
    </source>
</evidence>
<dbReference type="AlphaFoldDB" id="A0A433T7N4"/>
<dbReference type="STRING" id="188477.A0A433T7N4"/>
<dbReference type="PANTHER" id="PTHR22961:SF13">
    <property type="entry name" value="TRIBBLES"/>
    <property type="match status" value="1"/>
</dbReference>
<dbReference type="SUPFAM" id="SSF56112">
    <property type="entry name" value="Protein kinase-like (PK-like)"/>
    <property type="match status" value="1"/>
</dbReference>
<feature type="region of interest" description="Disordered" evidence="2">
    <location>
        <begin position="1"/>
        <end position="31"/>
    </location>
</feature>
<dbReference type="InterPro" id="IPR011009">
    <property type="entry name" value="Kinase-like_dom_sf"/>
</dbReference>
<dbReference type="GO" id="GO:0005524">
    <property type="term" value="F:ATP binding"/>
    <property type="evidence" value="ECO:0007669"/>
    <property type="project" value="InterPro"/>
</dbReference>
<evidence type="ECO:0000313" key="4">
    <source>
        <dbReference type="EMBL" id="RUS77576.1"/>
    </source>
</evidence>
<dbReference type="Gene3D" id="3.30.200.20">
    <property type="entry name" value="Phosphorylase Kinase, domain 1"/>
    <property type="match status" value="1"/>
</dbReference>
<dbReference type="InterPro" id="IPR024104">
    <property type="entry name" value="Tribbles/Ser_Thr_kinase_40"/>
</dbReference>
<dbReference type="PANTHER" id="PTHR22961">
    <property type="entry name" value="SER/THR PROTEIN KINASE-TRB"/>
    <property type="match status" value="1"/>
</dbReference>